<dbReference type="EMBL" id="CAGS01000259">
    <property type="protein sequence ID" value="CCF84331.1"/>
    <property type="molecule type" value="Genomic_DNA"/>
</dbReference>
<keyword evidence="2" id="KW-1185">Reference proteome</keyword>
<dbReference type="Proteomes" id="UP000004221">
    <property type="component" value="Unassembled WGS sequence"/>
</dbReference>
<proteinExistence type="predicted"/>
<sequence>MMLYEFGLLRSPEQVFDFFKRYRREYLESLRAADAGNAHQWISLNRTAVRDWYHQRLYDEIRRDRRLRLRILPQINQSERQLMSRERRLTLELDANIRRSRQLYQRFQRLKSREYHQLTLELGE</sequence>
<evidence type="ECO:0000313" key="2">
    <source>
        <dbReference type="Proteomes" id="UP000004221"/>
    </source>
</evidence>
<gene>
    <name evidence="1" type="ORF">NITHO_3310048</name>
</gene>
<name>I4EI19_9BACT</name>
<comment type="caution">
    <text evidence="1">The sequence shown here is derived from an EMBL/GenBank/DDBJ whole genome shotgun (WGS) entry which is preliminary data.</text>
</comment>
<reference evidence="1 2" key="1">
    <citation type="journal article" date="2012" name="ISME J.">
        <title>Nitrification expanded: discovery, physiology and genomics of a nitrite-oxidizing bacterium from the phylum Chloroflexi.</title>
        <authorList>
            <person name="Sorokin D.Y."/>
            <person name="Lucker S."/>
            <person name="Vejmelkova D."/>
            <person name="Kostrikina N.A."/>
            <person name="Kleerebezem R."/>
            <person name="Rijpstra W.I."/>
            <person name="Damste J.S."/>
            <person name="Le Paslier D."/>
            <person name="Muyzer G."/>
            <person name="Wagner M."/>
            <person name="van Loosdrecht M.C."/>
            <person name="Daims H."/>
        </authorList>
    </citation>
    <scope>NUCLEOTIDE SEQUENCE [LARGE SCALE GENOMIC DNA]</scope>
    <source>
        <strain evidence="2">none</strain>
    </source>
</reference>
<protein>
    <submittedName>
        <fullName evidence="1">Uncharacterized protein</fullName>
    </submittedName>
</protein>
<evidence type="ECO:0000313" key="1">
    <source>
        <dbReference type="EMBL" id="CCF84331.1"/>
    </source>
</evidence>
<accession>I4EI19</accession>
<organism evidence="1 2">
    <name type="scientific">Nitrolancea hollandica Lb</name>
    <dbReference type="NCBI Taxonomy" id="1129897"/>
    <lineage>
        <taxon>Bacteria</taxon>
        <taxon>Pseudomonadati</taxon>
        <taxon>Thermomicrobiota</taxon>
        <taxon>Thermomicrobia</taxon>
        <taxon>Sphaerobacterales</taxon>
        <taxon>Sphaerobacterineae</taxon>
        <taxon>Sphaerobacteraceae</taxon>
        <taxon>Nitrolancea</taxon>
    </lineage>
</organism>
<dbReference type="RefSeq" id="WP_008478420.1">
    <property type="nucleotide sequence ID" value="NZ_CAGS01000259.1"/>
</dbReference>
<dbReference type="AlphaFoldDB" id="I4EI19"/>